<dbReference type="GO" id="GO:0006310">
    <property type="term" value="P:DNA recombination"/>
    <property type="evidence" value="ECO:0007669"/>
    <property type="project" value="InterPro"/>
</dbReference>
<gene>
    <name evidence="1" type="ORF">B7702_02195</name>
    <name evidence="2" type="ORF">B7702_02430</name>
</gene>
<dbReference type="EMBL" id="NCVD01000043">
    <property type="protein sequence ID" value="ORO90533.1"/>
    <property type="molecule type" value="Genomic_DNA"/>
</dbReference>
<dbReference type="GO" id="GO:0006281">
    <property type="term" value="P:DNA repair"/>
    <property type="evidence" value="ECO:0007669"/>
    <property type="project" value="InterPro"/>
</dbReference>
<reference evidence="2 3" key="1">
    <citation type="journal article" date="2016" name="Eur. J. Clin. Microbiol. Infect. Dis.">
        <title>Whole genome sequencing as a tool for phylogenetic analysis of clinical strains of Mitis group streptococci.</title>
        <authorList>
            <person name="Rasmussen L.H."/>
            <person name="Dargis R."/>
            <person name="Hojholt K."/>
            <person name="Christensen J.J."/>
            <person name="Skovgaard O."/>
            <person name="Justesen U.S."/>
            <person name="Rosenvinge F.S."/>
            <person name="Moser C."/>
            <person name="Lukjancenko O."/>
            <person name="Rasmussen S."/>
            <person name="Nielsen X.C."/>
        </authorList>
    </citation>
    <scope>NUCLEOTIDE SEQUENCE [LARGE SCALE GENOMIC DNA]</scope>
    <source>
        <strain evidence="2 3">RH_777_07</strain>
    </source>
</reference>
<dbReference type="InterPro" id="IPR036614">
    <property type="entry name" value="RusA-like_sf"/>
</dbReference>
<protein>
    <submittedName>
        <fullName evidence="2">Uncharacterized protein</fullName>
    </submittedName>
</protein>
<organism evidence="2 3">
    <name type="scientific">Streptococcus mitis</name>
    <dbReference type="NCBI Taxonomy" id="28037"/>
    <lineage>
        <taxon>Bacteria</taxon>
        <taxon>Bacillati</taxon>
        <taxon>Bacillota</taxon>
        <taxon>Bacilli</taxon>
        <taxon>Lactobacillales</taxon>
        <taxon>Streptococcaceae</taxon>
        <taxon>Streptococcus</taxon>
        <taxon>Streptococcus mitis group</taxon>
    </lineage>
</organism>
<evidence type="ECO:0000313" key="1">
    <source>
        <dbReference type="EMBL" id="ORO90488.1"/>
    </source>
</evidence>
<accession>A0A1X1JTQ8</accession>
<dbReference type="RefSeq" id="WP_084946677.1">
    <property type="nucleotide sequence ID" value="NZ_NCVD01000043.1"/>
</dbReference>
<sequence>MKERLILKFELNRKQMINANDRPHFHQKAKITKFLRQLAAYEGKNVLRDYFGLPYSEDKPCKVKVRIYPPTNRKYDPPNWSPTSKALFDGLTDAKIWTDDNYNVIVSTEFMHGGKSGNKNYRIELEIYEYHEILQRIVDGI</sequence>
<evidence type="ECO:0000313" key="2">
    <source>
        <dbReference type="EMBL" id="ORO90533.1"/>
    </source>
</evidence>
<dbReference type="GO" id="GO:0000287">
    <property type="term" value="F:magnesium ion binding"/>
    <property type="evidence" value="ECO:0007669"/>
    <property type="project" value="InterPro"/>
</dbReference>
<evidence type="ECO:0000313" key="3">
    <source>
        <dbReference type="Proteomes" id="UP000193849"/>
    </source>
</evidence>
<proteinExistence type="predicted"/>
<dbReference type="AlphaFoldDB" id="A0A1X1JTQ8"/>
<dbReference type="EMBL" id="NCVD01000043">
    <property type="protein sequence ID" value="ORO90488.1"/>
    <property type="molecule type" value="Genomic_DNA"/>
</dbReference>
<dbReference type="Gene3D" id="3.30.1330.70">
    <property type="entry name" value="Holliday junction resolvase RusA"/>
    <property type="match status" value="1"/>
</dbReference>
<comment type="caution">
    <text evidence="2">The sequence shown here is derived from an EMBL/GenBank/DDBJ whole genome shotgun (WGS) entry which is preliminary data.</text>
</comment>
<dbReference type="Proteomes" id="UP000193849">
    <property type="component" value="Unassembled WGS sequence"/>
</dbReference>
<name>A0A1X1JTQ8_STRMT</name>
<dbReference type="SUPFAM" id="SSF103084">
    <property type="entry name" value="Holliday junction resolvase RusA"/>
    <property type="match status" value="1"/>
</dbReference>
<reference evidence="2" key="2">
    <citation type="submission" date="2017-04" db="EMBL/GenBank/DDBJ databases">
        <authorList>
            <person name="Afonso C.L."/>
            <person name="Miller P.J."/>
            <person name="Scott M.A."/>
            <person name="Spackman E."/>
            <person name="Goraichik I."/>
            <person name="Dimitrov K.M."/>
            <person name="Suarez D.L."/>
            <person name="Swayne D.E."/>
        </authorList>
    </citation>
    <scope>NUCLEOTIDE SEQUENCE</scope>
    <source>
        <strain evidence="2">RH_777_07</strain>
    </source>
</reference>